<dbReference type="AlphaFoldDB" id="A0A378XDX9"/>
<dbReference type="RefSeq" id="WP_018575059.1">
    <property type="nucleotide sequence ID" value="NZ_CP065725.1"/>
</dbReference>
<dbReference type="FunFam" id="3.20.20.10:FF:000018">
    <property type="entry name" value="Pyridoxal phosphate homeostasis protein"/>
    <property type="match status" value="1"/>
</dbReference>
<reference evidence="6 9" key="2">
    <citation type="submission" date="2020-12" db="EMBL/GenBank/DDBJ databases">
        <title>FDA dAtabase for Regulatory Grade micrObial Sequences (FDA-ARGOS): Supporting development and validation of Infectious Disease Dx tests.</title>
        <authorList>
            <person name="Sproer C."/>
            <person name="Gronow S."/>
            <person name="Severitt S."/>
            <person name="Schroder I."/>
            <person name="Tallon L."/>
            <person name="Sadzewicz L."/>
            <person name="Zhao X."/>
            <person name="Boylan J."/>
            <person name="Ott S."/>
            <person name="Bowen H."/>
            <person name="Vavikolanu K."/>
            <person name="Mehta A."/>
            <person name="Aluvathingal J."/>
            <person name="Nadendla S."/>
            <person name="Lowell S."/>
            <person name="Myers T."/>
            <person name="Yan Y."/>
            <person name="Sichtig H."/>
        </authorList>
    </citation>
    <scope>NUCLEOTIDE SEQUENCE [LARGE SCALE GENOMIC DNA]</scope>
    <source>
        <strain evidence="6 9">FDAARGOS_872</strain>
    </source>
</reference>
<feature type="modified residue" description="N6-(pyridoxal phosphate)lysine" evidence="2 3">
    <location>
        <position position="41"/>
    </location>
</feature>
<evidence type="ECO:0000259" key="5">
    <source>
        <dbReference type="Pfam" id="PF01168"/>
    </source>
</evidence>
<keyword evidence="9" id="KW-1185">Reference proteome</keyword>
<evidence type="ECO:0000256" key="4">
    <source>
        <dbReference type="RuleBase" id="RU004514"/>
    </source>
</evidence>
<dbReference type="OrthoDB" id="9804072at2"/>
<reference evidence="7 8" key="1">
    <citation type="submission" date="2018-06" db="EMBL/GenBank/DDBJ databases">
        <authorList>
            <consortium name="Pathogen Informatics"/>
            <person name="Doyle S."/>
        </authorList>
    </citation>
    <scope>NUCLEOTIDE SEQUENCE [LARGE SCALE GENOMIC DNA]</scope>
    <source>
        <strain evidence="7 8">NCTC11997</strain>
    </source>
</reference>
<evidence type="ECO:0000256" key="3">
    <source>
        <dbReference type="PIRSR" id="PIRSR004848-1"/>
    </source>
</evidence>
<dbReference type="PANTHER" id="PTHR10146:SF14">
    <property type="entry name" value="PYRIDOXAL PHOSPHATE HOMEOSTASIS PROTEIN"/>
    <property type="match status" value="1"/>
</dbReference>
<dbReference type="EMBL" id="CP065725">
    <property type="protein sequence ID" value="QPT40895.1"/>
    <property type="molecule type" value="Genomic_DNA"/>
</dbReference>
<keyword evidence="1 2" id="KW-0663">Pyridoxal phosphate</keyword>
<dbReference type="PIRSF" id="PIRSF004848">
    <property type="entry name" value="YBL036c_PLPDEIII"/>
    <property type="match status" value="1"/>
</dbReference>
<gene>
    <name evidence="7" type="primary">yggS</name>
    <name evidence="6" type="ORF">I6G29_04880</name>
    <name evidence="7" type="ORF">NCTC11997_01028</name>
</gene>
<sequence>MALYAPEKIKENFVELQQRIAEACQRVGRDPAEVRLIPVTKEFSPAVVELAYEAGYKQVGENKVQELVDKHESLKQDGAYEDLDFILIGHLQSNKARFMTEHVAEFHALDSLRLAARLDRFMEEAGRVLPVYVQVNTSKEDSKYGVSASEALDFIDECAQFKHLRVVGLMTLAINSKDEDEVRHCFRTLKTLRDQAQLKYPEVTRLSMGMSGDFEIAIEEGATDIRIGQMIFGPRDIPNELAHFWPENTPHSN</sequence>
<comment type="cofactor">
    <cofactor evidence="3">
        <name>pyridoxal 5'-phosphate</name>
        <dbReference type="ChEBI" id="CHEBI:597326"/>
    </cofactor>
</comment>
<evidence type="ECO:0000313" key="6">
    <source>
        <dbReference type="EMBL" id="QPT40895.1"/>
    </source>
</evidence>
<dbReference type="HAMAP" id="MF_02087">
    <property type="entry name" value="PLP_homeostasis"/>
    <property type="match status" value="1"/>
</dbReference>
<evidence type="ECO:0000313" key="8">
    <source>
        <dbReference type="Proteomes" id="UP000254603"/>
    </source>
</evidence>
<accession>A0A378XDX9</accession>
<dbReference type="SUPFAM" id="SSF51419">
    <property type="entry name" value="PLP-binding barrel"/>
    <property type="match status" value="1"/>
</dbReference>
<dbReference type="Proteomes" id="UP000254603">
    <property type="component" value="Unassembled WGS sequence"/>
</dbReference>
<organism evidence="7 8">
    <name type="scientific">Oligella ureolytica</name>
    <dbReference type="NCBI Taxonomy" id="90244"/>
    <lineage>
        <taxon>Bacteria</taxon>
        <taxon>Pseudomonadati</taxon>
        <taxon>Pseudomonadota</taxon>
        <taxon>Betaproteobacteria</taxon>
        <taxon>Burkholderiales</taxon>
        <taxon>Alcaligenaceae</taxon>
        <taxon>Oligella</taxon>
    </lineage>
</organism>
<name>A0A378XDX9_9BURK</name>
<evidence type="ECO:0000313" key="9">
    <source>
        <dbReference type="Proteomes" id="UP000594903"/>
    </source>
</evidence>
<dbReference type="NCBIfam" id="TIGR00044">
    <property type="entry name" value="YggS family pyridoxal phosphate-dependent enzyme"/>
    <property type="match status" value="1"/>
</dbReference>
<evidence type="ECO:0000256" key="2">
    <source>
        <dbReference type="HAMAP-Rule" id="MF_02087"/>
    </source>
</evidence>
<comment type="function">
    <text evidence="2">Pyridoxal 5'-phosphate (PLP)-binding protein, which is involved in PLP homeostasis.</text>
</comment>
<evidence type="ECO:0000256" key="1">
    <source>
        <dbReference type="ARBA" id="ARBA00022898"/>
    </source>
</evidence>
<dbReference type="GO" id="GO:0030170">
    <property type="term" value="F:pyridoxal phosphate binding"/>
    <property type="evidence" value="ECO:0007669"/>
    <property type="project" value="UniProtKB-UniRule"/>
</dbReference>
<dbReference type="PANTHER" id="PTHR10146">
    <property type="entry name" value="PROLINE SYNTHETASE CO-TRANSCRIBED BACTERIAL HOMOLOG PROTEIN"/>
    <property type="match status" value="1"/>
</dbReference>
<dbReference type="InterPro" id="IPR029066">
    <property type="entry name" value="PLP-binding_barrel"/>
</dbReference>
<dbReference type="Pfam" id="PF01168">
    <property type="entry name" value="Ala_racemase_N"/>
    <property type="match status" value="1"/>
</dbReference>
<dbReference type="STRING" id="1122619.GCA_000373745_01878"/>
<protein>
    <recommendedName>
        <fullName evidence="2">Pyridoxal phosphate homeostasis protein</fullName>
        <shortName evidence="2">PLP homeostasis protein</shortName>
    </recommendedName>
</protein>
<proteinExistence type="inferred from homology"/>
<dbReference type="InterPro" id="IPR011078">
    <property type="entry name" value="PyrdxlP_homeostasis"/>
</dbReference>
<dbReference type="EMBL" id="UGSB01000001">
    <property type="protein sequence ID" value="SUA53088.1"/>
    <property type="molecule type" value="Genomic_DNA"/>
</dbReference>
<dbReference type="CDD" id="cd00635">
    <property type="entry name" value="PLPDE_III_YBL036c_like"/>
    <property type="match status" value="1"/>
</dbReference>
<dbReference type="InterPro" id="IPR001608">
    <property type="entry name" value="Ala_racemase_N"/>
</dbReference>
<dbReference type="Proteomes" id="UP000594903">
    <property type="component" value="Chromosome"/>
</dbReference>
<feature type="domain" description="Alanine racemase N-terminal" evidence="5">
    <location>
        <begin position="16"/>
        <end position="235"/>
    </location>
</feature>
<comment type="similarity">
    <text evidence="2 4">Belongs to the pyridoxal phosphate-binding protein YggS/PROSC family.</text>
</comment>
<dbReference type="Gene3D" id="3.20.20.10">
    <property type="entry name" value="Alanine racemase"/>
    <property type="match status" value="1"/>
</dbReference>
<evidence type="ECO:0000313" key="7">
    <source>
        <dbReference type="EMBL" id="SUA53088.1"/>
    </source>
</evidence>